<accession>A0A934RWZ0</accession>
<proteinExistence type="predicted"/>
<reference evidence="1" key="1">
    <citation type="submission" date="2021-01" db="EMBL/GenBank/DDBJ databases">
        <title>Modified the classification status of verrucomicrobia.</title>
        <authorList>
            <person name="Feng X."/>
        </authorList>
    </citation>
    <scope>NUCLEOTIDE SEQUENCE</scope>
    <source>
        <strain evidence="1">KCTC 13126</strain>
    </source>
</reference>
<gene>
    <name evidence="1" type="ORF">JIN87_14325</name>
</gene>
<protein>
    <submittedName>
        <fullName evidence="1">Uncharacterized protein</fullName>
    </submittedName>
</protein>
<dbReference type="Proteomes" id="UP000617628">
    <property type="component" value="Unassembled WGS sequence"/>
</dbReference>
<dbReference type="RefSeq" id="WP_200356265.1">
    <property type="nucleotide sequence ID" value="NZ_JAENIL010000025.1"/>
</dbReference>
<organism evidence="1 2">
    <name type="scientific">Pelagicoccus mobilis</name>
    <dbReference type="NCBI Taxonomy" id="415221"/>
    <lineage>
        <taxon>Bacteria</taxon>
        <taxon>Pseudomonadati</taxon>
        <taxon>Verrucomicrobiota</taxon>
        <taxon>Opitutia</taxon>
        <taxon>Puniceicoccales</taxon>
        <taxon>Pelagicoccaceae</taxon>
        <taxon>Pelagicoccus</taxon>
    </lineage>
</organism>
<name>A0A934RWZ0_9BACT</name>
<sequence length="192" mass="22038">MAKQDVSLNARLSAGILKARRVFFKLSMREKGLALLFVLALVFIWFSWQMDRHSALGAKHDNVRRTEQMQELELSEGPNIRSTYQDQISAIDLASLPSRDEVRAQVDALVRRSGFSSFDLGEARTEAGADLNFHTFQLVVQKSTYQKIKSFTQTIKTELPFLSLERIVIQAQARDDNFLDVRYVFKSIEYTK</sequence>
<comment type="caution">
    <text evidence="1">The sequence shown here is derived from an EMBL/GenBank/DDBJ whole genome shotgun (WGS) entry which is preliminary data.</text>
</comment>
<evidence type="ECO:0000313" key="2">
    <source>
        <dbReference type="Proteomes" id="UP000617628"/>
    </source>
</evidence>
<dbReference type="EMBL" id="JAENIL010000025">
    <property type="protein sequence ID" value="MBK1878051.1"/>
    <property type="molecule type" value="Genomic_DNA"/>
</dbReference>
<keyword evidence="2" id="KW-1185">Reference proteome</keyword>
<dbReference type="AlphaFoldDB" id="A0A934RWZ0"/>
<evidence type="ECO:0000313" key="1">
    <source>
        <dbReference type="EMBL" id="MBK1878051.1"/>
    </source>
</evidence>